<evidence type="ECO:0008006" key="3">
    <source>
        <dbReference type="Google" id="ProtNLM"/>
    </source>
</evidence>
<organism evidence="1 2">
    <name type="scientific">Nitrosomonas eutropha</name>
    <dbReference type="NCBI Taxonomy" id="916"/>
    <lineage>
        <taxon>Bacteria</taxon>
        <taxon>Pseudomonadati</taxon>
        <taxon>Pseudomonadota</taxon>
        <taxon>Betaproteobacteria</taxon>
        <taxon>Nitrosomonadales</taxon>
        <taxon>Nitrosomonadaceae</taxon>
        <taxon>Nitrosomonas</taxon>
    </lineage>
</organism>
<dbReference type="InterPro" id="IPR016631">
    <property type="entry name" value="Regulatory_RpfE"/>
</dbReference>
<evidence type="ECO:0000313" key="2">
    <source>
        <dbReference type="Proteomes" id="UP000183926"/>
    </source>
</evidence>
<gene>
    <name evidence="1" type="ORF">SAMN05216339_10224</name>
</gene>
<name>A0A1I7FVG5_9PROT</name>
<evidence type="ECO:0000313" key="1">
    <source>
        <dbReference type="EMBL" id="SFU40153.1"/>
    </source>
</evidence>
<sequence>MNLHLCIPALFWPDNSQADIYRHLELPALETMLAKSLRTEDPGRTVESWLCEVFNVQKQHDWPVAPIVLQLDGGCAKFRDDYWLRVDPVHLRIKNNHILLGDNHILNISLKEAISFTDSINELILDDGLTLLPLHSDRWYLRCSETPELQTFLLSEAVGQNINNLLPHGNDSSIWNSKINEIQMLLYDHPLNQIREAQGDLVVNSVWVWGGGVMPQKVHAPYTRIWSNHILASALAKMAKVTCHDLPEDAGELLRYSDDSGGQLVFLDNLQKYANYRDAFNWRNELTKIEQGWFAPLLQALRKKQITQLKLTVISEHSTRNFTLIPGSLWKFWAAVRPFGSYS</sequence>
<reference evidence="1 2" key="1">
    <citation type="submission" date="2016-10" db="EMBL/GenBank/DDBJ databases">
        <authorList>
            <person name="de Groot N.N."/>
        </authorList>
    </citation>
    <scope>NUCLEOTIDE SEQUENCE [LARGE SCALE GENOMIC DNA]</scope>
    <source>
        <strain evidence="1 2">Nm24</strain>
    </source>
</reference>
<dbReference type="OrthoDB" id="5295974at2"/>
<dbReference type="EMBL" id="FPBL01000002">
    <property type="protein sequence ID" value="SFU40153.1"/>
    <property type="molecule type" value="Genomic_DNA"/>
</dbReference>
<proteinExistence type="predicted"/>
<dbReference type="PIRSF" id="PIRSF015283">
    <property type="entry name" value="Regulatory_RpfE"/>
    <property type="match status" value="1"/>
</dbReference>
<dbReference type="RefSeq" id="WP_074926876.1">
    <property type="nucleotide sequence ID" value="NZ_FPBL01000002.1"/>
</dbReference>
<dbReference type="AlphaFoldDB" id="A0A1I7FVG5"/>
<dbReference type="Proteomes" id="UP000183926">
    <property type="component" value="Unassembled WGS sequence"/>
</dbReference>
<accession>A0A1I7FVG5</accession>
<protein>
    <recommendedName>
        <fullName evidence="3">Regulatory protein, RpfE type</fullName>
    </recommendedName>
</protein>